<keyword evidence="3" id="KW-1003">Cell membrane</keyword>
<keyword evidence="6 8" id="KW-0472">Membrane</keyword>
<feature type="region of interest" description="Disordered" evidence="7">
    <location>
        <begin position="1"/>
        <end position="43"/>
    </location>
</feature>
<feature type="transmembrane region" description="Helical" evidence="8">
    <location>
        <begin position="357"/>
        <end position="381"/>
    </location>
</feature>
<dbReference type="GO" id="GO:0005886">
    <property type="term" value="C:plasma membrane"/>
    <property type="evidence" value="ECO:0007669"/>
    <property type="project" value="UniProtKB-SubCell"/>
</dbReference>
<dbReference type="KEGG" id="fsy:FsymDg_2921"/>
<organism evidence="10 11">
    <name type="scientific">Candidatus Protofrankia datiscae</name>
    <dbReference type="NCBI Taxonomy" id="2716812"/>
    <lineage>
        <taxon>Bacteria</taxon>
        <taxon>Bacillati</taxon>
        <taxon>Actinomycetota</taxon>
        <taxon>Actinomycetes</taxon>
        <taxon>Frankiales</taxon>
        <taxon>Frankiaceae</taxon>
        <taxon>Protofrankia</taxon>
    </lineage>
</organism>
<dbReference type="Gene3D" id="1.20.1640.10">
    <property type="entry name" value="Multidrug efflux transporter AcrB transmembrane domain"/>
    <property type="match status" value="2"/>
</dbReference>
<dbReference type="InterPro" id="IPR050545">
    <property type="entry name" value="Mycobact_MmpL"/>
</dbReference>
<evidence type="ECO:0000313" key="10">
    <source>
        <dbReference type="EMBL" id="AEH10246.1"/>
    </source>
</evidence>
<dbReference type="EMBL" id="CP002801">
    <property type="protein sequence ID" value="AEH10246.1"/>
    <property type="molecule type" value="Genomic_DNA"/>
</dbReference>
<reference evidence="10 11" key="1">
    <citation type="submission" date="2011-05" db="EMBL/GenBank/DDBJ databases">
        <title>Complete sequence of chromosome of Frankia symbiont of Datisca glomerata.</title>
        <authorList>
            <consortium name="US DOE Joint Genome Institute"/>
            <person name="Lucas S."/>
            <person name="Han J."/>
            <person name="Lapidus A."/>
            <person name="Cheng J.-F."/>
            <person name="Goodwin L."/>
            <person name="Pitluck S."/>
            <person name="Peters L."/>
            <person name="Mikhailova N."/>
            <person name="Chertkov O."/>
            <person name="Teshima H."/>
            <person name="Han C."/>
            <person name="Tapia R."/>
            <person name="Land M."/>
            <person name="Hauser L."/>
            <person name="Kyrpides N."/>
            <person name="Ivanova N."/>
            <person name="Pagani I."/>
            <person name="Berry A."/>
            <person name="Pawlowski K."/>
            <person name="Persson T."/>
            <person name="Vanden Heuvel B."/>
            <person name="Benson D."/>
            <person name="Woyke T."/>
        </authorList>
    </citation>
    <scope>NUCLEOTIDE SEQUENCE [LARGE SCALE GENOMIC DNA]</scope>
    <source>
        <strain evidence="11">4085684</strain>
    </source>
</reference>
<dbReference type="Pfam" id="PF03176">
    <property type="entry name" value="MMPL"/>
    <property type="match status" value="2"/>
</dbReference>
<feature type="transmembrane region" description="Helical" evidence="8">
    <location>
        <begin position="64"/>
        <end position="84"/>
    </location>
</feature>
<comment type="subcellular location">
    <subcellularLocation>
        <location evidence="1">Cell membrane</location>
        <topology evidence="1">Multi-pass membrane protein</topology>
    </subcellularLocation>
</comment>
<feature type="transmembrane region" description="Helical" evidence="8">
    <location>
        <begin position="232"/>
        <end position="250"/>
    </location>
</feature>
<evidence type="ECO:0000256" key="3">
    <source>
        <dbReference type="ARBA" id="ARBA00022475"/>
    </source>
</evidence>
<dbReference type="STRING" id="656024.FsymDg_2921"/>
<evidence type="ECO:0000256" key="7">
    <source>
        <dbReference type="SAM" id="MobiDB-lite"/>
    </source>
</evidence>
<keyword evidence="4 8" id="KW-0812">Transmembrane</keyword>
<evidence type="ECO:0000256" key="8">
    <source>
        <dbReference type="SAM" id="Phobius"/>
    </source>
</evidence>
<proteinExistence type="inferred from homology"/>
<evidence type="ECO:0000256" key="6">
    <source>
        <dbReference type="ARBA" id="ARBA00023136"/>
    </source>
</evidence>
<evidence type="ECO:0000256" key="1">
    <source>
        <dbReference type="ARBA" id="ARBA00004651"/>
    </source>
</evidence>
<feature type="transmembrane region" description="Helical" evidence="8">
    <location>
        <begin position="659"/>
        <end position="682"/>
    </location>
</feature>
<dbReference type="InterPro" id="IPR004869">
    <property type="entry name" value="MMPL_dom"/>
</dbReference>
<dbReference type="eggNOG" id="COG2409">
    <property type="taxonomic scope" value="Bacteria"/>
</dbReference>
<feature type="domain" description="Membrane transport protein MMPL" evidence="9">
    <location>
        <begin position="450"/>
        <end position="768"/>
    </location>
</feature>
<keyword evidence="11" id="KW-1185">Reference proteome</keyword>
<dbReference type="PANTHER" id="PTHR33406">
    <property type="entry name" value="MEMBRANE PROTEIN MJ1562-RELATED"/>
    <property type="match status" value="1"/>
</dbReference>
<feature type="transmembrane region" description="Helical" evidence="8">
    <location>
        <begin position="703"/>
        <end position="722"/>
    </location>
</feature>
<feature type="transmembrane region" description="Helical" evidence="8">
    <location>
        <begin position="466"/>
        <end position="486"/>
    </location>
</feature>
<keyword evidence="5 8" id="KW-1133">Transmembrane helix</keyword>
<dbReference type="RefSeq" id="WP_013874147.1">
    <property type="nucleotide sequence ID" value="NC_015656.1"/>
</dbReference>
<evidence type="ECO:0000259" key="9">
    <source>
        <dbReference type="Pfam" id="PF03176"/>
    </source>
</evidence>
<feature type="transmembrane region" description="Helical" evidence="8">
    <location>
        <begin position="330"/>
        <end position="351"/>
    </location>
</feature>
<evidence type="ECO:0000256" key="5">
    <source>
        <dbReference type="ARBA" id="ARBA00022989"/>
    </source>
</evidence>
<dbReference type="SUPFAM" id="SSF82866">
    <property type="entry name" value="Multidrug efflux transporter AcrB transmembrane domain"/>
    <property type="match status" value="2"/>
</dbReference>
<evidence type="ECO:0000313" key="11">
    <source>
        <dbReference type="Proteomes" id="UP000001549"/>
    </source>
</evidence>
<sequence length="782" mass="82929">MKTSPPHGGSSPESQLHEPHSTGRHRPRVPLPRGVGRGPAVHPRVRPRIRSRLLRAIVTRPRTILLVTVVVTILAAIVGVGAVSRMKTGGFDDPGSDSVRGTQTLLDRFGSADPNLVVLIGSTAGVETPAVRTKGQDVTATLRREPGLQVVASYWETPVAELRGRSGDVGLIVAHVDGDQDESAEHTGRLHDLFTRAEGPTDGVTVSLGGLTQINNDINTQVTKDLARAESIAIPVTLALLLVVFGTVVAAGIPLIIGILSIIGTLGALAILATLTEVSVFAVNLTTALGLGLAIDYCLLFISRYREERRRHYGTVAALDATMRSAGRTIVFSAATVAAALCCLLVFPQYFLRSFAFAGVAVVAITLVGALIILPALLLLLRGRIERWPLPWRRRSTRTRGRTRGLSAVGRVAAVAWRYPARTAIPTLALLLLLGVPFLHVTFGVPDDRVLPASAESRQTADRLRADFAAPATGALAIIATTWGTGPAAATDTDTYASRLSAIPGVDRVDSATGSYTAGRLSTPPTPATAARFTNGAATWFSILSRTEPYSPAGAHLAHAVRATPVPQHHRVLVTGQAAQLLDITGSIGHHLPLALALIAIITFTVLFLLTGSVVLPLKALVFNLLSLSAVFGAMVWIFQDGHLAGPLGITPGPLPVAIPVLLFCITYGLSMDYAVFVLARIREQHDSGTTLRQAVITGLSRSGRIISAAALILAVSFFSTLVSGVSFIKLFGLGTGLSILLDALIVRPVLVPAFMRLAGDWNWWAPRPLRALHNRIGIREQ</sequence>
<dbReference type="AlphaFoldDB" id="F8B6N5"/>
<feature type="transmembrane region" description="Helical" evidence="8">
    <location>
        <begin position="591"/>
        <end position="610"/>
    </location>
</feature>
<feature type="transmembrane region" description="Helical" evidence="8">
    <location>
        <begin position="281"/>
        <end position="302"/>
    </location>
</feature>
<dbReference type="HOGENOM" id="CLU_005108_5_1_11"/>
<evidence type="ECO:0000256" key="4">
    <source>
        <dbReference type="ARBA" id="ARBA00022692"/>
    </source>
</evidence>
<gene>
    <name evidence="10" type="ordered locus">FsymDg_2921</name>
</gene>
<dbReference type="Proteomes" id="UP000001549">
    <property type="component" value="Chromosome"/>
</dbReference>
<evidence type="ECO:0000256" key="2">
    <source>
        <dbReference type="ARBA" id="ARBA00010157"/>
    </source>
</evidence>
<accession>F8B6N5</accession>
<feature type="domain" description="Membrane transport protein MMPL" evidence="9">
    <location>
        <begin position="93"/>
        <end position="398"/>
    </location>
</feature>
<dbReference type="PANTHER" id="PTHR33406:SF11">
    <property type="entry name" value="MEMBRANE PROTEIN SCO6666-RELATED"/>
    <property type="match status" value="1"/>
</dbReference>
<name>F8B6N5_9ACTN</name>
<comment type="similarity">
    <text evidence="2">Belongs to the resistance-nodulation-cell division (RND) (TC 2.A.6) family. MmpL subfamily.</text>
</comment>
<protein>
    <submittedName>
        <fullName evidence="10">Integral membrane protein</fullName>
    </submittedName>
</protein>
<feature type="transmembrane region" description="Helical" evidence="8">
    <location>
        <begin position="622"/>
        <end position="639"/>
    </location>
</feature>